<keyword evidence="3" id="KW-1015">Disulfide bond</keyword>
<feature type="region of interest" description="Disordered" evidence="4">
    <location>
        <begin position="2403"/>
        <end position="2468"/>
    </location>
</feature>
<dbReference type="Proteomes" id="UP001332243">
    <property type="component" value="Unassembled WGS sequence"/>
</dbReference>
<evidence type="ECO:0000256" key="4">
    <source>
        <dbReference type="SAM" id="MobiDB-lite"/>
    </source>
</evidence>
<dbReference type="InterPro" id="IPR006530">
    <property type="entry name" value="YD"/>
</dbReference>
<evidence type="ECO:0000256" key="3">
    <source>
        <dbReference type="ARBA" id="ARBA00023157"/>
    </source>
</evidence>
<gene>
    <name evidence="6" type="ORF">V1633_28465</name>
</gene>
<dbReference type="Pfam" id="PF25023">
    <property type="entry name" value="TEN_YD-shell"/>
    <property type="match status" value="2"/>
</dbReference>
<dbReference type="InterPro" id="IPR006558">
    <property type="entry name" value="LamG-like"/>
</dbReference>
<dbReference type="Gene3D" id="2.60.120.200">
    <property type="match status" value="3"/>
</dbReference>
<organism evidence="6 7">
    <name type="scientific">Plantactinospora sonchi</name>
    <dbReference type="NCBI Taxonomy" id="1544735"/>
    <lineage>
        <taxon>Bacteria</taxon>
        <taxon>Bacillati</taxon>
        <taxon>Actinomycetota</taxon>
        <taxon>Actinomycetes</taxon>
        <taxon>Micromonosporales</taxon>
        <taxon>Micromonosporaceae</taxon>
        <taxon>Plantactinospora</taxon>
    </lineage>
</organism>
<proteinExistence type="predicted"/>
<reference evidence="6 7" key="1">
    <citation type="submission" date="2024-01" db="EMBL/GenBank/DDBJ databases">
        <title>Genome insights into Plantactinospora sonchi sp. nov.</title>
        <authorList>
            <person name="Wang L."/>
        </authorList>
    </citation>
    <scope>NUCLEOTIDE SEQUENCE [LARGE SCALE GENOMIC DNA]</scope>
    <source>
        <strain evidence="6 7">NEAU-QY2</strain>
    </source>
</reference>
<comment type="caution">
    <text evidence="6">The sequence shown here is derived from an EMBL/GenBank/DDBJ whole genome shotgun (WGS) entry which is preliminary data.</text>
</comment>
<dbReference type="InterPro" id="IPR036844">
    <property type="entry name" value="Hint_dom_sf"/>
</dbReference>
<dbReference type="InterPro" id="IPR031325">
    <property type="entry name" value="RHS_repeat"/>
</dbReference>
<dbReference type="Pfam" id="PF13385">
    <property type="entry name" value="Laminin_G_3"/>
    <property type="match status" value="3"/>
</dbReference>
<dbReference type="InterPro" id="IPR001791">
    <property type="entry name" value="Laminin_G"/>
</dbReference>
<dbReference type="Pfam" id="PF07591">
    <property type="entry name" value="PT-HINT"/>
    <property type="match status" value="1"/>
</dbReference>
<dbReference type="SUPFAM" id="SSF51294">
    <property type="entry name" value="Hedgehog/intein (Hint) domain"/>
    <property type="match status" value="1"/>
</dbReference>
<dbReference type="Gene3D" id="2.180.10.10">
    <property type="entry name" value="RHS repeat-associated core"/>
    <property type="match status" value="2"/>
</dbReference>
<feature type="region of interest" description="Disordered" evidence="4">
    <location>
        <begin position="2628"/>
        <end position="2662"/>
    </location>
</feature>
<keyword evidence="1" id="KW-0732">Signal</keyword>
<keyword evidence="7" id="KW-1185">Reference proteome</keyword>
<dbReference type="EMBL" id="JAZGQK010000027">
    <property type="protein sequence ID" value="MEE6262424.1"/>
    <property type="molecule type" value="Genomic_DNA"/>
</dbReference>
<dbReference type="CDD" id="cd00081">
    <property type="entry name" value="Hint"/>
    <property type="match status" value="1"/>
</dbReference>
<feature type="domain" description="Laminin G" evidence="5">
    <location>
        <begin position="121"/>
        <end position="303"/>
    </location>
</feature>
<dbReference type="SMART" id="SM00282">
    <property type="entry name" value="LamG"/>
    <property type="match status" value="2"/>
</dbReference>
<evidence type="ECO:0000256" key="1">
    <source>
        <dbReference type="ARBA" id="ARBA00022729"/>
    </source>
</evidence>
<dbReference type="InterPro" id="IPR056823">
    <property type="entry name" value="TEN-like_YD-shell"/>
</dbReference>
<dbReference type="NCBIfam" id="TIGR03696">
    <property type="entry name" value="Rhs_assc_core"/>
    <property type="match status" value="1"/>
</dbReference>
<dbReference type="InterPro" id="IPR050708">
    <property type="entry name" value="T6SS_VgrG/RHS"/>
</dbReference>
<dbReference type="Gene3D" id="2.170.16.10">
    <property type="entry name" value="Hedgehog/Intein (Hint) domain"/>
    <property type="match status" value="1"/>
</dbReference>
<dbReference type="RefSeq" id="WP_331217372.1">
    <property type="nucleotide sequence ID" value="NZ_JAZGQK010000027.1"/>
</dbReference>
<sequence>MTWSTPPNSQHPHVATVTTDPVVPGDPATALTWNYSYDNDLLNRVCPPGESVDCATYDYGWTSQHASTVLNTGPYSFWRLNEATGASTAASSVLSNDGTDNGTYREVTLGGAGPLAGSTSTAASFNGTSSMVQLPAKTVTESSYQSVSMWFRTSTPTGVLFGYHKDPVTSGATTSNNYVPALYVGSDGKLYGQFWSGSAAAAMSSPEVVTDGEWHHVTLVGHGGGQRLYLDGVQVGTLTGAVLQHSANAPLNSLGTGFLGGNWPGQPHTGATAAYFNGSIADVAFYNKALTGESVDAMIRSGAAGSAVLSKITSEAGRVQAEIGYDSVTGRVKQVTDENGGVWKVGVPTASGSSQVYVSTVLGSQPSEYWRLGDIGAPADAVQVVRSGNEAAYHNVSFDTTQPNTTSPFADTYGAVFNGTSSYVKPYDPDNSVFPGTNYPVYQEPMSVELWFKTPVNHNASGVLYGYQAQPVGSAAAVTSSRVPALYVGADGYLRGGFWSASGTGVPTSTTKVNDGNWHHVVLSSSGTRQMLYLDNKLIGTLGAIVVDASVHSYIGAGTTRGWPSVSGDTSYFKGNIAEVAFYEREVPATEVDAHFKASKSALHPGATPTLTPVVTVEVTDPDNKVSKQIFDIVNGGRLVAATDALGRTTSYGYDIGGFESIVFDPLGMKTVSGRDVRGNIIRSTVCRDQVWCDSTYYGYWPDSSTANPPPDPRNDQLTSIRDARSQSATDNEFLTRLEYDTLGNRTKMTPPAVSGYTGDRSVLLTYTTATTPAVGGGTTPVGLPYTVTSGEGGRQTTEYSAAGDVVRITDAAGLVTEFGHDGLGRTVRQTVKAGGTLGDLTTTYAYDADGQVVEQVDPPVLNSVTGALHTPTTTTVYDPDGNATYRKVEDTTGGDAYRDARGFFNDRGQVVKTVDAAGRITLFEYDVYGNQVRSTNCAVDPGESATCPDDERLRIVDDTYDAVGQHLTTTVTGEDGTSTETISRAYYANGNLASETDAMQWTTRYEYDLNDNVTKVTRTDGVNTYVEEENSYDAVGNLGMQRRNNGANWTVYEHDQAGRLFRTIEQPYDLERVTNFTYDDDDRLIATRRSSGQLQTPLENTSRTYDPMGRITSESISVSSSAGPVGWWEMGESAASSQASDSSPSQQLLVSWEGAIARAEGAASLNKTTFYESLQPMLVTTQSYSVSAWVKLKDLNSSQVVVGAGGNSSIAFCLAYDDSLDKWAFIGGTADSSSAQAVGPTSSTAVAANTWVHLAGVFNSGDKSMTLYVNGVQRGTATHSTPWNGMMPLGVGGISVGSSDLHKLNGLVDNVQVYQEALTAEEVSSLHGGGNGRTAHTVATGKKLTTSYQVDKRGLVTSVTDPMRNVTNYEYDAAGRLVTTTSPAVSVESFGGSGPVSSVAVARTGYNTFGEPTETQDPLTNTVTTRYDAIGRPVETILPEYTPPGGTPITGARTKTAYDQLGQVVSTIDPLDKETRYEYDSLGNRVTVIDPAGKETKAAYNAVGDLVETVGPTGAKQTATWDFLGRPSTTSEVVRQPVPMTNTTSYDYGTGAYGEDNPAAGPWLRKVTSPDGVTQQATYNWVGEMVSTTDGAGNTTNLEYDGLGRTVKTIRPDRTKETVSYDGVSRPTRVQNLDAADQVLTTESFGYNDNGDLTSVRDARNTTTVFSYDALGRMTSQIQPTSASTAIGTSFGYDAAGNRTRFTDGRGNAFWTTYNAWGLPESQIEPATPSYPNLADRTFTTSYDTAGRPETFSMPGGVSIRSEYDDLSRLTRQIGTGAEVATADRSFGYDDAGRITSLSVPSGTNELTYDDRGLPLTVTGPNDASSFTYTKDGRMASRTDAAGTTSYTYDSAGRFKTASNPTTGINLSVGYNTMSLAATITYGASNVRSFTYDGLQRLKTDTLKTAAGATVGSIAYGYDPNGNETSKVTTGFAGASSNTYTYDLANRLQTWQRGSTSTTYVYDDSGNRVQNGAKTFTYDARNQLMAQNGSTSYTYTARGTLKQTTSGSVSYTTSADAFGQVISQQADGGATSYEYDALGRAVRPGASYSGLGNTLAKDSTAVYTRGPGGELLGTGTGTGTGASSRYAWTDQHLDVVAQFTATGTTLAASKAYDPLGTVLADAAMAGSLGYQSEWTDATSGRVNMLTRWYNTDTGQFDTRDSATVSPVPDSIAANRFQYGDGGPLTTIDPTGHWGWSSLKSSFTSAVRSTVSVVSKAASVATKVVSKAVSGAAKVVSKAKKAYSVVKESTTRWVKKKVNTVKDAYNSAKNCLKSGVGKCVKETAKKTVKKAVDSVKSTVEAIKQDPWKFAVSAAVAIAATVAVGALCATGIGCLIVAGAVAGAMAAGAGYMVDVGQGDEQFSWSGLAGTMIEGGLDGAFSAGLSKLAGGALRAGGAGVARLPGVGGKAPGRTPGSAGGPAARSADGGGGSGSAAGPARAPQGDRRSSGESCDSAGRPHSFDPGTRVLMADGSTRPIEAVRPGDEVAATDPVTGDTQAKQVTHLHVNQDQELTDVTVQDGEGNTAVLETTAHHPFWDATDERWVDAAKLQPGDRLFVHDDKRLEGDGTGAGSGGGGPGAEVTVTRVVNFDGDKTMRDLTVADIHTYYVIAGDEPVLVHNVTTPVRCPRTGKLKPDAGTHGQMAPSGSGNQRHHMPQDASTGTAISYSRGPAIRMLEDDHQALWSTGRHETGIAFLQMQRNLVNNGEIDKAFMNEVHDITSRFPGVYNNRIADLIGTLPSHPEYQALRRRPSSVHVQMTLW</sequence>
<dbReference type="SMART" id="SM00560">
    <property type="entry name" value="LamGL"/>
    <property type="match status" value="1"/>
</dbReference>
<dbReference type="InterPro" id="IPR003587">
    <property type="entry name" value="Hint_dom_N"/>
</dbReference>
<dbReference type="Pfam" id="PF05593">
    <property type="entry name" value="RHS_repeat"/>
    <property type="match status" value="5"/>
</dbReference>
<evidence type="ECO:0000256" key="2">
    <source>
        <dbReference type="ARBA" id="ARBA00022737"/>
    </source>
</evidence>
<accession>A0ABU7S0X5</accession>
<keyword evidence="2" id="KW-0677">Repeat</keyword>
<evidence type="ECO:0000313" key="6">
    <source>
        <dbReference type="EMBL" id="MEE6262424.1"/>
    </source>
</evidence>
<dbReference type="NCBIfam" id="TIGR01643">
    <property type="entry name" value="YD_repeat_2x"/>
    <property type="match status" value="6"/>
</dbReference>
<dbReference type="PANTHER" id="PTHR32305">
    <property type="match status" value="1"/>
</dbReference>
<dbReference type="SUPFAM" id="SSF49899">
    <property type="entry name" value="Concanavalin A-like lectins/glucanases"/>
    <property type="match status" value="3"/>
</dbReference>
<dbReference type="PANTHER" id="PTHR32305:SF15">
    <property type="entry name" value="PROTEIN RHSA-RELATED"/>
    <property type="match status" value="1"/>
</dbReference>
<dbReference type="SMART" id="SM00306">
    <property type="entry name" value="HintN"/>
    <property type="match status" value="1"/>
</dbReference>
<dbReference type="InterPro" id="IPR013320">
    <property type="entry name" value="ConA-like_dom_sf"/>
</dbReference>
<protein>
    <submittedName>
        <fullName evidence="6">LamG-like jellyroll fold domain-containing protein</fullName>
    </submittedName>
</protein>
<evidence type="ECO:0000259" key="5">
    <source>
        <dbReference type="PROSITE" id="PS50025"/>
    </source>
</evidence>
<evidence type="ECO:0000313" key="7">
    <source>
        <dbReference type="Proteomes" id="UP001332243"/>
    </source>
</evidence>
<dbReference type="CDD" id="cd00110">
    <property type="entry name" value="LamG"/>
    <property type="match status" value="1"/>
</dbReference>
<name>A0ABU7S0X5_9ACTN</name>
<feature type="compositionally biased region" description="Low complexity" evidence="4">
    <location>
        <begin position="2409"/>
        <end position="2424"/>
    </location>
</feature>
<dbReference type="PROSITE" id="PS50025">
    <property type="entry name" value="LAM_G_DOMAIN"/>
    <property type="match status" value="1"/>
</dbReference>
<dbReference type="InterPro" id="IPR022385">
    <property type="entry name" value="Rhs_assc_core"/>
</dbReference>